<sequence length="200" mass="23571">MDWYWHTLSESDLKNSPVQRDYELIRKINDGDASAFRQLVYVHKDVSLSLAISILKDHNLAEDVLQDVFVKVYHKIHTFKFKSSFTTWLYRIVVNTSYNELKKRKSTFALDEQTAEIPIVDKSSIDEADQKKYINLALERLRPDESLLLRLFYLSELKIKEIEKITGFKTSKIKVDLHRGRENMLFELKQLLGPDLKHLL</sequence>
<proteinExistence type="inferred from homology"/>
<feature type="domain" description="RNA polymerase sigma-70 region 2" evidence="7">
    <location>
        <begin position="47"/>
        <end position="106"/>
    </location>
</feature>
<dbReference type="NCBIfam" id="TIGR02937">
    <property type="entry name" value="sigma70-ECF"/>
    <property type="match status" value="1"/>
</dbReference>
<keyword evidence="5 6" id="KW-0804">Transcription</keyword>
<dbReference type="InterPro" id="IPR000838">
    <property type="entry name" value="RNA_pol_sigma70_ECF_CS"/>
</dbReference>
<keyword evidence="2 6" id="KW-0805">Transcription regulation</keyword>
<dbReference type="InterPro" id="IPR013324">
    <property type="entry name" value="RNA_pol_sigma_r3/r4-like"/>
</dbReference>
<evidence type="ECO:0000256" key="5">
    <source>
        <dbReference type="ARBA" id="ARBA00023163"/>
    </source>
</evidence>
<dbReference type="EMBL" id="FQYP01000005">
    <property type="protein sequence ID" value="SHJ08091.1"/>
    <property type="molecule type" value="Genomic_DNA"/>
</dbReference>
<reference evidence="10" key="1">
    <citation type="submission" date="2016-11" db="EMBL/GenBank/DDBJ databases">
        <authorList>
            <person name="Varghese N."/>
            <person name="Submissions S."/>
        </authorList>
    </citation>
    <scope>NUCLEOTIDE SEQUENCE [LARGE SCALE GENOMIC DNA]</scope>
    <source>
        <strain evidence="10">DSM 22623</strain>
    </source>
</reference>
<dbReference type="Proteomes" id="UP000184432">
    <property type="component" value="Unassembled WGS sequence"/>
</dbReference>
<evidence type="ECO:0000313" key="9">
    <source>
        <dbReference type="EMBL" id="SHJ08091.1"/>
    </source>
</evidence>
<dbReference type="PANTHER" id="PTHR43133:SF51">
    <property type="entry name" value="RNA POLYMERASE SIGMA FACTOR"/>
    <property type="match status" value="1"/>
</dbReference>
<dbReference type="Gene3D" id="1.10.1740.10">
    <property type="match status" value="1"/>
</dbReference>
<accession>A0A1M6GDV6</accession>
<evidence type="ECO:0000313" key="10">
    <source>
        <dbReference type="Proteomes" id="UP000184432"/>
    </source>
</evidence>
<dbReference type="InterPro" id="IPR007627">
    <property type="entry name" value="RNA_pol_sigma70_r2"/>
</dbReference>
<evidence type="ECO:0000256" key="4">
    <source>
        <dbReference type="ARBA" id="ARBA00023125"/>
    </source>
</evidence>
<organism evidence="9 10">
    <name type="scientific">Aquimarina spongiae</name>
    <dbReference type="NCBI Taxonomy" id="570521"/>
    <lineage>
        <taxon>Bacteria</taxon>
        <taxon>Pseudomonadati</taxon>
        <taxon>Bacteroidota</taxon>
        <taxon>Flavobacteriia</taxon>
        <taxon>Flavobacteriales</taxon>
        <taxon>Flavobacteriaceae</taxon>
        <taxon>Aquimarina</taxon>
    </lineage>
</organism>
<feature type="domain" description="RNA polymerase sigma factor 70 region 4 type 2" evidence="8">
    <location>
        <begin position="134"/>
        <end position="184"/>
    </location>
</feature>
<evidence type="ECO:0000259" key="8">
    <source>
        <dbReference type="Pfam" id="PF08281"/>
    </source>
</evidence>
<dbReference type="InterPro" id="IPR036388">
    <property type="entry name" value="WH-like_DNA-bd_sf"/>
</dbReference>
<keyword evidence="3 6" id="KW-0731">Sigma factor</keyword>
<evidence type="ECO:0000259" key="7">
    <source>
        <dbReference type="Pfam" id="PF04542"/>
    </source>
</evidence>
<dbReference type="PROSITE" id="PS01063">
    <property type="entry name" value="SIGMA70_ECF"/>
    <property type="match status" value="1"/>
</dbReference>
<evidence type="ECO:0000256" key="2">
    <source>
        <dbReference type="ARBA" id="ARBA00023015"/>
    </source>
</evidence>
<keyword evidence="10" id="KW-1185">Reference proteome</keyword>
<evidence type="ECO:0000256" key="1">
    <source>
        <dbReference type="ARBA" id="ARBA00010641"/>
    </source>
</evidence>
<dbReference type="GO" id="GO:0006352">
    <property type="term" value="P:DNA-templated transcription initiation"/>
    <property type="evidence" value="ECO:0007669"/>
    <property type="project" value="InterPro"/>
</dbReference>
<evidence type="ECO:0000256" key="3">
    <source>
        <dbReference type="ARBA" id="ARBA00023082"/>
    </source>
</evidence>
<dbReference type="InterPro" id="IPR013249">
    <property type="entry name" value="RNA_pol_sigma70_r4_t2"/>
</dbReference>
<dbReference type="GO" id="GO:0016987">
    <property type="term" value="F:sigma factor activity"/>
    <property type="evidence" value="ECO:0007669"/>
    <property type="project" value="UniProtKB-KW"/>
</dbReference>
<dbReference type="InterPro" id="IPR014284">
    <property type="entry name" value="RNA_pol_sigma-70_dom"/>
</dbReference>
<dbReference type="GO" id="GO:0003677">
    <property type="term" value="F:DNA binding"/>
    <property type="evidence" value="ECO:0007669"/>
    <property type="project" value="UniProtKB-KW"/>
</dbReference>
<dbReference type="Pfam" id="PF04542">
    <property type="entry name" value="Sigma70_r2"/>
    <property type="match status" value="1"/>
</dbReference>
<dbReference type="Pfam" id="PF08281">
    <property type="entry name" value="Sigma70_r4_2"/>
    <property type="match status" value="1"/>
</dbReference>
<keyword evidence="4 6" id="KW-0238">DNA-binding</keyword>
<protein>
    <recommendedName>
        <fullName evidence="6">RNA polymerase sigma factor</fullName>
    </recommendedName>
</protein>
<dbReference type="STRING" id="570521.SAMN04488508_105223"/>
<dbReference type="InterPro" id="IPR013325">
    <property type="entry name" value="RNA_pol_sigma_r2"/>
</dbReference>
<dbReference type="AlphaFoldDB" id="A0A1M6GDV6"/>
<dbReference type="SUPFAM" id="SSF88659">
    <property type="entry name" value="Sigma3 and sigma4 domains of RNA polymerase sigma factors"/>
    <property type="match status" value="1"/>
</dbReference>
<dbReference type="PANTHER" id="PTHR43133">
    <property type="entry name" value="RNA POLYMERASE ECF-TYPE SIGMA FACTO"/>
    <property type="match status" value="1"/>
</dbReference>
<comment type="similarity">
    <text evidence="1 6">Belongs to the sigma-70 factor family. ECF subfamily.</text>
</comment>
<evidence type="ECO:0000256" key="6">
    <source>
        <dbReference type="RuleBase" id="RU000716"/>
    </source>
</evidence>
<dbReference type="SUPFAM" id="SSF88946">
    <property type="entry name" value="Sigma2 domain of RNA polymerase sigma factors"/>
    <property type="match status" value="1"/>
</dbReference>
<name>A0A1M6GDV6_9FLAO</name>
<gene>
    <name evidence="9" type="ORF">SAMN04488508_105223</name>
</gene>
<dbReference type="InterPro" id="IPR039425">
    <property type="entry name" value="RNA_pol_sigma-70-like"/>
</dbReference>
<dbReference type="Gene3D" id="1.10.10.10">
    <property type="entry name" value="Winged helix-like DNA-binding domain superfamily/Winged helix DNA-binding domain"/>
    <property type="match status" value="1"/>
</dbReference>